<evidence type="ECO:0000313" key="2">
    <source>
        <dbReference type="EMBL" id="ALF02284.2"/>
    </source>
</evidence>
<sequence>MIGALVNINRLPTRSFVTMPMTNFFRAAVEGATCDGRVLERQHITEMAEQYDPQVYGARVNLEHILGWSPTSDFRAYGDVVETKTEEIAEGPLKGKLALLVKVDATDELVELKKKRQKIYHSIEVHPSFADTGKAYLMGLACTDNPASLGTEMMKFCTQNASANPLAARHYAPECFFTETLESSLEFAQEEPPASDNGKNFFSRIKEMLTGTRQHFDRENGDIRQAVELVAESQGELLDKMEKLSAGQLKNKQTAEAVDKLRSDFDELKAQLSTQDASKYRRPEATGATEKSNAQLADC</sequence>
<keyword evidence="3" id="KW-1185">Reference proteome</keyword>
<name>A0A0M5M774_9CAUD</name>
<feature type="region of interest" description="Disordered" evidence="1">
    <location>
        <begin position="273"/>
        <end position="299"/>
    </location>
</feature>
<dbReference type="GO" id="GO:0019069">
    <property type="term" value="P:viral capsid assembly"/>
    <property type="evidence" value="ECO:0007669"/>
    <property type="project" value="InterPro"/>
</dbReference>
<proteinExistence type="predicted"/>
<dbReference type="EMBL" id="KT630645">
    <property type="protein sequence ID" value="ALF02284.2"/>
    <property type="molecule type" value="Genomic_DNA"/>
</dbReference>
<dbReference type="Pfam" id="PF05929">
    <property type="entry name" value="Phage_GPO"/>
    <property type="match status" value="1"/>
</dbReference>
<dbReference type="KEGG" id="vg:26644627"/>
<gene>
    <name evidence="2" type="ORF">SEN4_3</name>
</gene>
<dbReference type="RefSeq" id="YP_009218809.2">
    <property type="nucleotide sequence ID" value="NC_029015.2"/>
</dbReference>
<dbReference type="InterPro" id="IPR009228">
    <property type="entry name" value="Capsid_scaffold_GpO"/>
</dbReference>
<dbReference type="Proteomes" id="UP000201962">
    <property type="component" value="Segment"/>
</dbReference>
<organism evidence="2 3">
    <name type="scientific">Salmonella phage SEN4</name>
    <dbReference type="NCBI Taxonomy" id="1647465"/>
    <lineage>
        <taxon>Viruses</taxon>
        <taxon>Duplodnaviria</taxon>
        <taxon>Heunggongvirae</taxon>
        <taxon>Uroviricota</taxon>
        <taxon>Caudoviricetes</taxon>
        <taxon>Peduoviridae</taxon>
        <taxon>Senquatrovirus</taxon>
        <taxon>Senquatrovirus SEN4</taxon>
    </lineage>
</organism>
<evidence type="ECO:0000313" key="3">
    <source>
        <dbReference type="Proteomes" id="UP000201962"/>
    </source>
</evidence>
<dbReference type="OrthoDB" id="6820at10239"/>
<accession>A0A0M5M774</accession>
<reference evidence="2 3" key="1">
    <citation type="submission" date="2016-11" db="EMBL/GenBank/DDBJ databases">
        <title>Phages of Salmonella enterica subsp. salamae and subsp. diarizonae: novel phages with a mosaic genome structure and activity against pathogenic S. enterica subsp. enterica isolates.</title>
        <authorList>
            <person name="Pastekova L."/>
            <person name="Bosak J."/>
            <person name="Dedicova D."/>
            <person name="Benada O."/>
            <person name="Smarda J."/>
            <person name="Smajs D."/>
        </authorList>
    </citation>
    <scope>NUCLEOTIDE SEQUENCE [LARGE SCALE GENOMIC DNA]</scope>
    <source>
        <strain evidence="2">SEN4</strain>
    </source>
</reference>
<protein>
    <submittedName>
        <fullName evidence="2">Capsid scaffolding protein</fullName>
    </submittedName>
</protein>
<evidence type="ECO:0000256" key="1">
    <source>
        <dbReference type="SAM" id="MobiDB-lite"/>
    </source>
</evidence>
<dbReference type="GeneID" id="26644627"/>
<feature type="compositionally biased region" description="Polar residues" evidence="1">
    <location>
        <begin position="289"/>
        <end position="299"/>
    </location>
</feature>